<evidence type="ECO:0000313" key="3">
    <source>
        <dbReference type="Proteomes" id="UP001417504"/>
    </source>
</evidence>
<dbReference type="Pfam" id="PF00069">
    <property type="entry name" value="Pkinase"/>
    <property type="match status" value="1"/>
</dbReference>
<dbReference type="GO" id="GO:0007165">
    <property type="term" value="P:signal transduction"/>
    <property type="evidence" value="ECO:0007669"/>
    <property type="project" value="TreeGrafter"/>
</dbReference>
<accession>A0AAP0KP64</accession>
<dbReference type="Gene3D" id="1.10.510.10">
    <property type="entry name" value="Transferase(Phosphotransferase) domain 1"/>
    <property type="match status" value="1"/>
</dbReference>
<dbReference type="SUPFAM" id="SSF56112">
    <property type="entry name" value="Protein kinase-like (PK-like)"/>
    <property type="match status" value="1"/>
</dbReference>
<dbReference type="GO" id="GO:0005524">
    <property type="term" value="F:ATP binding"/>
    <property type="evidence" value="ECO:0007669"/>
    <property type="project" value="InterPro"/>
</dbReference>
<reference evidence="2 3" key="1">
    <citation type="submission" date="2024-01" db="EMBL/GenBank/DDBJ databases">
        <title>Genome assemblies of Stephania.</title>
        <authorList>
            <person name="Yang L."/>
        </authorList>
    </citation>
    <scope>NUCLEOTIDE SEQUENCE [LARGE SCALE GENOMIC DNA]</scope>
    <source>
        <strain evidence="2">QJT</strain>
        <tissue evidence="2">Leaf</tissue>
    </source>
</reference>
<dbReference type="PANTHER" id="PTHR48011:SF18">
    <property type="entry name" value="MITOGEN-ACTIVATED PROTEIN KINASE KINASE KINASE 19-RELATED"/>
    <property type="match status" value="1"/>
</dbReference>
<gene>
    <name evidence="2" type="ORF">Sjap_002414</name>
</gene>
<dbReference type="PANTHER" id="PTHR48011">
    <property type="entry name" value="CCR4-NOT TRANSCRIPTIONAL COMPLEX SUBUNIT CAF120-RELATED"/>
    <property type="match status" value="1"/>
</dbReference>
<proteinExistence type="predicted"/>
<evidence type="ECO:0000313" key="2">
    <source>
        <dbReference type="EMBL" id="KAK9154934.1"/>
    </source>
</evidence>
<dbReference type="InterPro" id="IPR000719">
    <property type="entry name" value="Prot_kinase_dom"/>
</dbReference>
<keyword evidence="3" id="KW-1185">Reference proteome</keyword>
<dbReference type="AlphaFoldDB" id="A0AAP0KP64"/>
<dbReference type="SMART" id="SM00220">
    <property type="entry name" value="S_TKc"/>
    <property type="match status" value="1"/>
</dbReference>
<dbReference type="Proteomes" id="UP001417504">
    <property type="component" value="Unassembled WGS sequence"/>
</dbReference>
<protein>
    <recommendedName>
        <fullName evidence="1">Protein kinase domain-containing protein</fullName>
    </recommendedName>
</protein>
<dbReference type="EMBL" id="JBBNAE010000001">
    <property type="protein sequence ID" value="KAK9154934.1"/>
    <property type="molecule type" value="Genomic_DNA"/>
</dbReference>
<name>A0AAP0KP64_9MAGN</name>
<feature type="domain" description="Protein kinase" evidence="1">
    <location>
        <begin position="1"/>
        <end position="206"/>
    </location>
</feature>
<dbReference type="InterPro" id="IPR011009">
    <property type="entry name" value="Kinase-like_dom_sf"/>
</dbReference>
<organism evidence="2 3">
    <name type="scientific">Stephania japonica</name>
    <dbReference type="NCBI Taxonomy" id="461633"/>
    <lineage>
        <taxon>Eukaryota</taxon>
        <taxon>Viridiplantae</taxon>
        <taxon>Streptophyta</taxon>
        <taxon>Embryophyta</taxon>
        <taxon>Tracheophyta</taxon>
        <taxon>Spermatophyta</taxon>
        <taxon>Magnoliopsida</taxon>
        <taxon>Ranunculales</taxon>
        <taxon>Menispermaceae</taxon>
        <taxon>Menispermoideae</taxon>
        <taxon>Cissampelideae</taxon>
        <taxon>Stephania</taxon>
    </lineage>
</organism>
<evidence type="ECO:0000259" key="1">
    <source>
        <dbReference type="PROSITE" id="PS50011"/>
    </source>
</evidence>
<comment type="caution">
    <text evidence="2">The sequence shown here is derived from an EMBL/GenBank/DDBJ whole genome shotgun (WGS) entry which is preliminary data.</text>
</comment>
<dbReference type="PROSITE" id="PS50011">
    <property type="entry name" value="PROTEIN_KINASE_DOM"/>
    <property type="match status" value="1"/>
</dbReference>
<sequence length="218" mass="24684">MVMMELISHSHSFFLSDYIKDYSDHGLPEPDVKSFTNSILLDLHYMHQKGFAHLNINPNNILVLVPPRDSSSNKTNFIAKIADYTTAKSFHQISAEQQQQKDWWFLRGTLGYMSPELIAECEKGPACDVWGLGCVVVEMLCGRPAFTTKPGERTDEFLYRMGFGDDPPTMPDNGVSEVAKDFLNKCFVRDSKLRWDAAALLSHPFLQEDHISPPPKMA</sequence>
<dbReference type="InterPro" id="IPR052751">
    <property type="entry name" value="Plant_MAPKKK"/>
</dbReference>
<dbReference type="GO" id="GO:0004672">
    <property type="term" value="F:protein kinase activity"/>
    <property type="evidence" value="ECO:0007669"/>
    <property type="project" value="InterPro"/>
</dbReference>